<evidence type="ECO:0000313" key="12">
    <source>
        <dbReference type="EMBL" id="GLP98051.1"/>
    </source>
</evidence>
<dbReference type="GO" id="GO:0000724">
    <property type="term" value="P:double-strand break repair via homologous recombination"/>
    <property type="evidence" value="ECO:0007669"/>
    <property type="project" value="UniProtKB-UniRule"/>
</dbReference>
<dbReference type="PIRSF" id="PIRSF000980">
    <property type="entry name" value="RecC"/>
    <property type="match status" value="1"/>
</dbReference>
<organism evidence="12 13">
    <name type="scientific">Paraferrimonas sedimenticola</name>
    <dbReference type="NCBI Taxonomy" id="375674"/>
    <lineage>
        <taxon>Bacteria</taxon>
        <taxon>Pseudomonadati</taxon>
        <taxon>Pseudomonadota</taxon>
        <taxon>Gammaproteobacteria</taxon>
        <taxon>Alteromonadales</taxon>
        <taxon>Ferrimonadaceae</taxon>
        <taxon>Paraferrimonas</taxon>
    </lineage>
</organism>
<accession>A0AA37W058</accession>
<evidence type="ECO:0000256" key="8">
    <source>
        <dbReference type="ARBA" id="ARBA00023125"/>
    </source>
</evidence>
<evidence type="ECO:0000256" key="9">
    <source>
        <dbReference type="ARBA" id="ARBA00023204"/>
    </source>
</evidence>
<evidence type="ECO:0000313" key="13">
    <source>
        <dbReference type="Proteomes" id="UP001161422"/>
    </source>
</evidence>
<keyword evidence="3 10" id="KW-0227">DNA damage</keyword>
<dbReference type="InterPro" id="IPR041500">
    <property type="entry name" value="RecC_C"/>
</dbReference>
<dbReference type="Pfam" id="PF04257">
    <property type="entry name" value="Exonuc_V_gamma"/>
    <property type="match status" value="1"/>
</dbReference>
<dbReference type="HAMAP" id="MF_01486">
    <property type="entry name" value="RecC"/>
    <property type="match status" value="1"/>
</dbReference>
<keyword evidence="4 10" id="KW-0378">Hydrolase</keyword>
<keyword evidence="9 10" id="KW-0234">DNA repair</keyword>
<dbReference type="Pfam" id="PF17946">
    <property type="entry name" value="RecC_C"/>
    <property type="match status" value="1"/>
</dbReference>
<comment type="subunit">
    <text evidence="10">Heterotrimer of RecB, RecC and RecD. All subunits contribute to DNA-binding.</text>
</comment>
<sequence>MLKIYQHNLTEQLTQALAAVMADRPTDMPVLQSDMILVQNPDMAQWLKIELAEYHGVLANVEFPMPSSFVWQVFRELFPHLPERSPFGKEQITWQLMVLIPRMLSLSEFAWAKDYFEANQEGSHAQSLLKRFQLCASIADLFDQYLIYRPDWIAQWEAGEQGTEVPAEHNWQPMLWRALVESLAPAEASADSMHRGALLKNAIQILEQAEPGSIRFNKLPSRMSLFGIVSLPEQSMLLLNALARHMDIHWFQVNPCETYWLDIVDEKTLAKKAARYDYSHVESLTEDRYFTVGNPLLGAFGQLGREHLSLMLETLDADWIEDYTEYPACNALGLLQNEIRQLHTRGQFEALSAEQLSTNADKLVLDANKPCNLQFHICYSAMREVESLRDHLLGLMQKDNSIEPNDIMVMVPDVALYAPYIHAVFSGVGDEPRLPYSINDLSSRQQSPIIESLLHLLGIPQSRLTISEVLSILEVPAVLRCFDIDEEEFDCIKHWLEQVAVRWGLDAEHRQQLGVGAFEQNSWYFGLQRLLLGYAMHPEQGYYQGTQPFRHIEGAQAAALGKLIHFVERLSEVREQLIEDAPASAWVQRVNTILNDFFAAEEQEVRVLQQVSEAVERLTSQAQEVEFAELLPFELVREQLAQSLNAQTGSQRFRAGSINFCSLMPMRGIPFKVIALLGMNDGDFPRRADPISFDLMQAKRRRGDRSRRLDDRYLFLEALLSCRQHLYISWVGRDIRDDTEIPPSILVSELRDYIAEAWVLAGDETLDAKLAAERVLRHLTYEHPLQGFNPSYFQVANATPSYSSLWSQALLDAKQTDNLTAFVGAPLFSDDSEMSELNFAQFESFLVHPSRGFMERRLGVYLEEVEQALIDTEPFTLDSLTAWQLKQDAMTDALQGIEFERFELAHQSSGDMPFGQAGLEEIERAWEGVQSLKQHLGEHWPKRLESQFVSVEIATEQGPVRIEGELPTSVNGLQLQLKAGSIKGKDILRAWLRHMLCCASGKDLPYVLLDQKEGIRWNPVTKETANQELTKWYQLYRSAHDQPVLLIPDSGFMAADMMLFNKEPSEIETKLIKSWTPDPFSQNFELSDPYLARCFGELTARLPEVMAISEQYLLPVLEAADLRRPKRARSDKYQLKHSELFAGLEEDL</sequence>
<dbReference type="SUPFAM" id="SSF52540">
    <property type="entry name" value="P-loop containing nucleoside triphosphate hydrolases"/>
    <property type="match status" value="2"/>
</dbReference>
<dbReference type="Gene3D" id="1.10.10.990">
    <property type="match status" value="1"/>
</dbReference>
<dbReference type="InterPro" id="IPR011335">
    <property type="entry name" value="Restrct_endonuc-II-like"/>
</dbReference>
<evidence type="ECO:0000256" key="3">
    <source>
        <dbReference type="ARBA" id="ARBA00022763"/>
    </source>
</evidence>
<dbReference type="GO" id="GO:0003678">
    <property type="term" value="F:DNA helicase activity"/>
    <property type="evidence" value="ECO:0007669"/>
    <property type="project" value="UniProtKB-UniRule"/>
</dbReference>
<keyword evidence="13" id="KW-1185">Reference proteome</keyword>
<comment type="function">
    <text evidence="10">A helicase/nuclease that prepares dsDNA breaks (DSB) for recombinational DNA repair. Binds to DSBs and unwinds DNA via a highly rapid and processive ATP-dependent bidirectional helicase activity. Unwinds dsDNA until it encounters a Chi (crossover hotspot instigator) sequence from the 3' direction. Cuts ssDNA a few nucleotides 3' to the Chi site. The properties and activities of the enzyme are changed at Chi. The Chi-altered holoenzyme produces a long 3'-ssDNA overhang and facilitates RecA-binding to the ssDNA for homologous DNA recombination and repair. Holoenzyme degrades any linearized DNA that is unable to undergo homologous recombination. In the holoenzyme this subunit recognizes the wild-type Chi sequence, and when added to isolated RecB increases its ATP-dependent helicase processivity.</text>
</comment>
<dbReference type="InterPro" id="IPR027417">
    <property type="entry name" value="P-loop_NTPase"/>
</dbReference>
<feature type="domain" description="RecC C-terminal" evidence="11">
    <location>
        <begin position="836"/>
        <end position="1054"/>
    </location>
</feature>
<evidence type="ECO:0000256" key="10">
    <source>
        <dbReference type="HAMAP-Rule" id="MF_01486"/>
    </source>
</evidence>
<dbReference type="SUPFAM" id="SSF52980">
    <property type="entry name" value="Restriction endonuclease-like"/>
    <property type="match status" value="1"/>
</dbReference>
<dbReference type="Gene3D" id="1.10.10.160">
    <property type="match status" value="1"/>
</dbReference>
<keyword evidence="7 10" id="KW-0067">ATP-binding</keyword>
<reference evidence="12" key="1">
    <citation type="journal article" date="2014" name="Int. J. Syst. Evol. Microbiol.">
        <title>Complete genome sequence of Corynebacterium casei LMG S-19264T (=DSM 44701T), isolated from a smear-ripened cheese.</title>
        <authorList>
            <consortium name="US DOE Joint Genome Institute (JGI-PGF)"/>
            <person name="Walter F."/>
            <person name="Albersmeier A."/>
            <person name="Kalinowski J."/>
            <person name="Ruckert C."/>
        </authorList>
    </citation>
    <scope>NUCLEOTIDE SEQUENCE</scope>
    <source>
        <strain evidence="12">NBRC 101628</strain>
    </source>
</reference>
<evidence type="ECO:0000256" key="1">
    <source>
        <dbReference type="ARBA" id="ARBA00022722"/>
    </source>
</evidence>
<reference evidence="12" key="2">
    <citation type="submission" date="2023-01" db="EMBL/GenBank/DDBJ databases">
        <title>Draft genome sequence of Paraferrimonas sedimenticola strain NBRC 101628.</title>
        <authorList>
            <person name="Sun Q."/>
            <person name="Mori K."/>
        </authorList>
    </citation>
    <scope>NUCLEOTIDE SEQUENCE</scope>
    <source>
        <strain evidence="12">NBRC 101628</strain>
    </source>
</reference>
<dbReference type="GO" id="GO:0008854">
    <property type="term" value="F:exodeoxyribonuclease V activity"/>
    <property type="evidence" value="ECO:0007669"/>
    <property type="project" value="InterPro"/>
</dbReference>
<proteinExistence type="inferred from homology"/>
<comment type="similarity">
    <text evidence="10">Belongs to the RecC family.</text>
</comment>
<gene>
    <name evidence="10 12" type="primary">recC</name>
    <name evidence="12" type="ORF">GCM10007895_33580</name>
</gene>
<dbReference type="RefSeq" id="WP_095507169.1">
    <property type="nucleotide sequence ID" value="NZ_BSNC01000016.1"/>
</dbReference>
<dbReference type="NCBIfam" id="TIGR01450">
    <property type="entry name" value="recC"/>
    <property type="match status" value="1"/>
</dbReference>
<evidence type="ECO:0000256" key="6">
    <source>
        <dbReference type="ARBA" id="ARBA00022839"/>
    </source>
</evidence>
<dbReference type="InterPro" id="IPR006697">
    <property type="entry name" value="RecC"/>
</dbReference>
<keyword evidence="2 10" id="KW-0547">Nucleotide-binding</keyword>
<evidence type="ECO:0000256" key="7">
    <source>
        <dbReference type="ARBA" id="ARBA00022840"/>
    </source>
</evidence>
<dbReference type="EMBL" id="BSNC01000016">
    <property type="protein sequence ID" value="GLP98051.1"/>
    <property type="molecule type" value="Genomic_DNA"/>
</dbReference>
<dbReference type="AlphaFoldDB" id="A0AA37W058"/>
<protein>
    <recommendedName>
        <fullName evidence="10">RecBCD enzyme subunit RecC</fullName>
    </recommendedName>
    <alternativeName>
        <fullName evidence="10">Exonuclease V subunit RecC</fullName>
        <shortName evidence="10">ExoV subunit RecC</shortName>
    </alternativeName>
    <alternativeName>
        <fullName evidence="10">Helicase/nuclease RecBCD subunit RecC</fullName>
    </alternativeName>
</protein>
<comment type="miscellaneous">
    <text evidence="10">In the RecBCD complex, RecB has a slow 3'-5' helicase, an exonuclease activity and loads RecA onto ssDNA, RecD has a fast 5'-3' helicase activity, while RecC stimulates the ATPase and processivity of the RecB helicase and contributes to recognition of the Chi site.</text>
</comment>
<dbReference type="Gene3D" id="3.40.50.300">
    <property type="entry name" value="P-loop containing nucleotide triphosphate hydrolases"/>
    <property type="match status" value="2"/>
</dbReference>
<keyword evidence="5 10" id="KW-0347">Helicase</keyword>
<keyword evidence="8 10" id="KW-0238">DNA-binding</keyword>
<evidence type="ECO:0000259" key="11">
    <source>
        <dbReference type="Pfam" id="PF17946"/>
    </source>
</evidence>
<dbReference type="PANTHER" id="PTHR30591:SF1">
    <property type="entry name" value="RECBCD ENZYME SUBUNIT RECC"/>
    <property type="match status" value="1"/>
</dbReference>
<dbReference type="GO" id="GO:0005524">
    <property type="term" value="F:ATP binding"/>
    <property type="evidence" value="ECO:0007669"/>
    <property type="project" value="UniProtKB-UniRule"/>
</dbReference>
<keyword evidence="1 10" id="KW-0540">Nuclease</keyword>
<dbReference type="GO" id="GO:0009338">
    <property type="term" value="C:exodeoxyribonuclease V complex"/>
    <property type="evidence" value="ECO:0007669"/>
    <property type="project" value="InterPro"/>
</dbReference>
<name>A0AA37W058_9GAMM</name>
<dbReference type="Gene3D" id="3.40.50.10930">
    <property type="match status" value="1"/>
</dbReference>
<dbReference type="Proteomes" id="UP001161422">
    <property type="component" value="Unassembled WGS sequence"/>
</dbReference>
<comment type="caution">
    <text evidence="12">The sequence shown here is derived from an EMBL/GenBank/DDBJ whole genome shotgun (WGS) entry which is preliminary data.</text>
</comment>
<keyword evidence="6 10" id="KW-0269">Exonuclease</keyword>
<dbReference type="InterPro" id="IPR013986">
    <property type="entry name" value="DExx_box_DNA_helicase_dom_sf"/>
</dbReference>
<dbReference type="GO" id="GO:0003677">
    <property type="term" value="F:DNA binding"/>
    <property type="evidence" value="ECO:0007669"/>
    <property type="project" value="UniProtKB-UniRule"/>
</dbReference>
<dbReference type="PANTHER" id="PTHR30591">
    <property type="entry name" value="RECBCD ENZYME SUBUNIT RECC"/>
    <property type="match status" value="1"/>
</dbReference>
<evidence type="ECO:0000256" key="2">
    <source>
        <dbReference type="ARBA" id="ARBA00022741"/>
    </source>
</evidence>
<evidence type="ECO:0000256" key="4">
    <source>
        <dbReference type="ARBA" id="ARBA00022801"/>
    </source>
</evidence>
<evidence type="ECO:0000256" key="5">
    <source>
        <dbReference type="ARBA" id="ARBA00022806"/>
    </source>
</evidence>